<keyword evidence="3" id="KW-1185">Reference proteome</keyword>
<evidence type="ECO:0000313" key="3">
    <source>
        <dbReference type="Proteomes" id="UP001151760"/>
    </source>
</evidence>
<name>A0ABQ5HJN8_9ASTR</name>
<dbReference type="Proteomes" id="UP001151760">
    <property type="component" value="Unassembled WGS sequence"/>
</dbReference>
<feature type="compositionally biased region" description="Acidic residues" evidence="1">
    <location>
        <begin position="1"/>
        <end position="12"/>
    </location>
</feature>
<reference evidence="2" key="2">
    <citation type="submission" date="2022-01" db="EMBL/GenBank/DDBJ databases">
        <authorList>
            <person name="Yamashiro T."/>
            <person name="Shiraishi A."/>
            <person name="Satake H."/>
            <person name="Nakayama K."/>
        </authorList>
    </citation>
    <scope>NUCLEOTIDE SEQUENCE</scope>
</reference>
<organism evidence="2 3">
    <name type="scientific">Tanacetum coccineum</name>
    <dbReference type="NCBI Taxonomy" id="301880"/>
    <lineage>
        <taxon>Eukaryota</taxon>
        <taxon>Viridiplantae</taxon>
        <taxon>Streptophyta</taxon>
        <taxon>Embryophyta</taxon>
        <taxon>Tracheophyta</taxon>
        <taxon>Spermatophyta</taxon>
        <taxon>Magnoliopsida</taxon>
        <taxon>eudicotyledons</taxon>
        <taxon>Gunneridae</taxon>
        <taxon>Pentapetalae</taxon>
        <taxon>asterids</taxon>
        <taxon>campanulids</taxon>
        <taxon>Asterales</taxon>
        <taxon>Asteraceae</taxon>
        <taxon>Asteroideae</taxon>
        <taxon>Anthemideae</taxon>
        <taxon>Anthemidinae</taxon>
        <taxon>Tanacetum</taxon>
    </lineage>
</organism>
<evidence type="ECO:0000256" key="1">
    <source>
        <dbReference type="SAM" id="MobiDB-lite"/>
    </source>
</evidence>
<reference evidence="2" key="1">
    <citation type="journal article" date="2022" name="Int. J. Mol. Sci.">
        <title>Draft Genome of Tanacetum Coccineum: Genomic Comparison of Closely Related Tanacetum-Family Plants.</title>
        <authorList>
            <person name="Yamashiro T."/>
            <person name="Shiraishi A."/>
            <person name="Nakayama K."/>
            <person name="Satake H."/>
        </authorList>
    </citation>
    <scope>NUCLEOTIDE SEQUENCE</scope>
</reference>
<dbReference type="EMBL" id="BQNB010019700">
    <property type="protein sequence ID" value="GJT88115.1"/>
    <property type="molecule type" value="Genomic_DNA"/>
</dbReference>
<proteinExistence type="predicted"/>
<comment type="caution">
    <text evidence="2">The sequence shown here is derived from an EMBL/GenBank/DDBJ whole genome shotgun (WGS) entry which is preliminary data.</text>
</comment>
<accession>A0ABQ5HJN8</accession>
<sequence>MEDVTFDQFMDETDQKDKVAEKPENPFDTEFEIKIIKRFQPSQPDDDTQITFLGAEPYNQTNLKDGDYDSRLRSMPDDDLVSLTGFESPDSADDDSKEGTGETFYASADMPAQSDPFGHLHEQMRILDNKIYQLESSITKKVTDDIHSSVPSIIVDSLKENLHGLLSEALKNTLPQLIKDSIK</sequence>
<feature type="compositionally biased region" description="Basic and acidic residues" evidence="1">
    <location>
        <begin position="64"/>
        <end position="76"/>
    </location>
</feature>
<feature type="compositionally biased region" description="Basic and acidic residues" evidence="1">
    <location>
        <begin position="13"/>
        <end position="35"/>
    </location>
</feature>
<gene>
    <name evidence="2" type="ORF">Tco_1069832</name>
</gene>
<protein>
    <submittedName>
        <fullName evidence="2">Uncharacterized protein</fullName>
    </submittedName>
</protein>
<feature type="region of interest" description="Disordered" evidence="1">
    <location>
        <begin position="1"/>
        <end position="103"/>
    </location>
</feature>
<evidence type="ECO:0000313" key="2">
    <source>
        <dbReference type="EMBL" id="GJT88115.1"/>
    </source>
</evidence>